<gene>
    <name evidence="3" type="ORF">WN67_28465</name>
</gene>
<comment type="similarity">
    <text evidence="1">Belongs to the beta-lactamase family.</text>
</comment>
<organism evidence="3 4">
    <name type="scientific">Mycolicibacterium obuense</name>
    <dbReference type="NCBI Taxonomy" id="1807"/>
    <lineage>
        <taxon>Bacteria</taxon>
        <taxon>Bacillati</taxon>
        <taxon>Actinomycetota</taxon>
        <taxon>Actinomycetes</taxon>
        <taxon>Mycobacteriales</taxon>
        <taxon>Mycobacteriaceae</taxon>
        <taxon>Mycolicibacterium</taxon>
    </lineage>
</organism>
<evidence type="ECO:0000313" key="3">
    <source>
        <dbReference type="EMBL" id="KKE98592.1"/>
    </source>
</evidence>
<reference evidence="3 4" key="1">
    <citation type="journal article" date="2015" name="Genome Announc.">
        <title>Draft Genome Sequence of Mycobacterium obuense Strain UC1, Isolated from Patient Sputum.</title>
        <authorList>
            <person name="Greninger A.L."/>
            <person name="Cunningham G."/>
            <person name="Hsu E.D."/>
            <person name="Yu J.M."/>
            <person name="Chiu C.Y."/>
            <person name="Miller S."/>
        </authorList>
    </citation>
    <scope>NUCLEOTIDE SEQUENCE [LARGE SCALE GENOMIC DNA]</scope>
    <source>
        <strain evidence="3 4">UC1</strain>
    </source>
</reference>
<sequence length="345" mass="36150">MGTQLRSVGRRRGGCPPLGSATGDLKLIDRVDALVRAVGVRDRLSVVHLRNRVRRDAHYGAGPGTVYEIGSVTKTMTSLLFAEAVDSGGLRADTTAGSLLDLDGSDAAGVTLEELASHRSGLPRIATGAKNRIGAIAAVVRHRNPYTASLSGLLAQARSAKVVARGQFSYSNLGAALPGQALAAHHEAMYPELLHRHLFSPLGMRQSTVPLVTGDLPPDAPTGWDARGTAEQAWTMGAYAPAGGVRSTPDDMARYAQALLDDAVPGCAALTPRWNADSQSRVGYGWFTDRIDGLEVTWHNGATGGFASMVALDRTGAAAVVVLANTAVALDDIAILLLLDDMLGR</sequence>
<dbReference type="STRING" id="1807.MOBUDSM44075_02397"/>
<dbReference type="Proteomes" id="UP000034150">
    <property type="component" value="Unassembled WGS sequence"/>
</dbReference>
<dbReference type="PATRIC" id="fig|1807.13.peg.6107"/>
<proteinExistence type="inferred from homology"/>
<dbReference type="InterPro" id="IPR051478">
    <property type="entry name" value="Beta-lactamase-like_AB/R"/>
</dbReference>
<dbReference type="Gene3D" id="3.40.710.10">
    <property type="entry name" value="DD-peptidase/beta-lactamase superfamily"/>
    <property type="match status" value="1"/>
</dbReference>
<dbReference type="PANTHER" id="PTHR22935">
    <property type="entry name" value="PENICILLIN-BINDING PROTEIN"/>
    <property type="match status" value="1"/>
</dbReference>
<dbReference type="EMBL" id="LAUZ02000152">
    <property type="protein sequence ID" value="KKE98592.1"/>
    <property type="molecule type" value="Genomic_DNA"/>
</dbReference>
<evidence type="ECO:0000259" key="2">
    <source>
        <dbReference type="Pfam" id="PF00144"/>
    </source>
</evidence>
<dbReference type="AlphaFoldDB" id="A0A0M2JUX3"/>
<dbReference type="Pfam" id="PF00144">
    <property type="entry name" value="Beta-lactamase"/>
    <property type="match status" value="1"/>
</dbReference>
<name>A0A0M2JUX3_9MYCO</name>
<dbReference type="SUPFAM" id="SSF56601">
    <property type="entry name" value="beta-lactamase/transpeptidase-like"/>
    <property type="match status" value="1"/>
</dbReference>
<protein>
    <recommendedName>
        <fullName evidence="2">Beta-lactamase-related domain-containing protein</fullName>
    </recommendedName>
</protein>
<feature type="domain" description="Beta-lactamase-related" evidence="2">
    <location>
        <begin position="51"/>
        <end position="328"/>
    </location>
</feature>
<dbReference type="InterPro" id="IPR001466">
    <property type="entry name" value="Beta-lactam-related"/>
</dbReference>
<dbReference type="PANTHER" id="PTHR22935:SF95">
    <property type="entry name" value="BETA-LACTAMASE-LIKE 1-RELATED"/>
    <property type="match status" value="1"/>
</dbReference>
<keyword evidence="4" id="KW-1185">Reference proteome</keyword>
<comment type="caution">
    <text evidence="3">The sequence shown here is derived from an EMBL/GenBank/DDBJ whole genome shotgun (WGS) entry which is preliminary data.</text>
</comment>
<accession>A0A0M2JUX3</accession>
<evidence type="ECO:0000256" key="1">
    <source>
        <dbReference type="ARBA" id="ARBA00038473"/>
    </source>
</evidence>
<dbReference type="InterPro" id="IPR012338">
    <property type="entry name" value="Beta-lactam/transpept-like"/>
</dbReference>
<evidence type="ECO:0000313" key="4">
    <source>
        <dbReference type="Proteomes" id="UP000034150"/>
    </source>
</evidence>